<evidence type="ECO:0000259" key="14">
    <source>
        <dbReference type="Pfam" id="PF01717"/>
    </source>
</evidence>
<feature type="domain" description="Cobalamin-independent methionine synthase MetE C-terminal/archaeal" evidence="14">
    <location>
        <begin position="431"/>
        <end position="753"/>
    </location>
</feature>
<evidence type="ECO:0000256" key="8">
    <source>
        <dbReference type="ARBA" id="ARBA00022723"/>
    </source>
</evidence>
<keyword evidence="17" id="KW-1185">Reference proteome</keyword>
<evidence type="ECO:0000256" key="2">
    <source>
        <dbReference type="ARBA" id="ARBA00004681"/>
    </source>
</evidence>
<feature type="binding site" evidence="11">
    <location>
        <begin position="520"/>
        <end position="521"/>
    </location>
    <ligand>
        <name>5-methyltetrahydropteroyltri-L-glutamate</name>
        <dbReference type="ChEBI" id="CHEBI:58207"/>
    </ligand>
</feature>
<dbReference type="InterPro" id="IPR002629">
    <property type="entry name" value="Met_Synth_C/arc"/>
</dbReference>
<feature type="active site" description="Proton donor" evidence="13">
    <location>
        <position position="699"/>
    </location>
</feature>
<keyword evidence="7 16" id="KW-0808">Transferase</keyword>
<dbReference type="GO" id="GO:0003871">
    <property type="term" value="F:5-methyltetrahydropteroyltriglutamate-homocysteine S-methyltransferase activity"/>
    <property type="evidence" value="ECO:0007669"/>
    <property type="project" value="UniProtKB-EC"/>
</dbReference>
<dbReference type="Proteomes" id="UP001150538">
    <property type="component" value="Unassembled WGS sequence"/>
</dbReference>
<feature type="binding site" evidence="11">
    <location>
        <position position="604"/>
    </location>
    <ligand>
        <name>L-methionine</name>
        <dbReference type="ChEBI" id="CHEBI:57844"/>
    </ligand>
</feature>
<dbReference type="InterPro" id="IPR006276">
    <property type="entry name" value="Cobalamin-indep_Met_synthase"/>
</dbReference>
<dbReference type="CDD" id="cd03312">
    <property type="entry name" value="CIMS_N_terminal_like"/>
    <property type="match status" value="1"/>
</dbReference>
<dbReference type="Pfam" id="PF08267">
    <property type="entry name" value="Meth_synt_1"/>
    <property type="match status" value="1"/>
</dbReference>
<gene>
    <name evidence="16" type="primary">MET6</name>
    <name evidence="16" type="ORF">H4219_000334</name>
</gene>
<dbReference type="GO" id="GO:0008270">
    <property type="term" value="F:zinc ion binding"/>
    <property type="evidence" value="ECO:0007669"/>
    <property type="project" value="InterPro"/>
</dbReference>
<evidence type="ECO:0000256" key="1">
    <source>
        <dbReference type="ARBA" id="ARBA00002777"/>
    </source>
</evidence>
<dbReference type="InterPro" id="IPR013215">
    <property type="entry name" value="Cbl-indep_Met_Synth_N"/>
</dbReference>
<dbReference type="CDD" id="cd03311">
    <property type="entry name" value="CIMS_C_terminal_like"/>
    <property type="match status" value="1"/>
</dbReference>
<feature type="binding site" evidence="11">
    <location>
        <position position="489"/>
    </location>
    <ligand>
        <name>L-methionine</name>
        <dbReference type="ChEBI" id="CHEBI:57844"/>
    </ligand>
</feature>
<sequence length="759" mass="84953">MSASILGFPRIGSKRQLKTAVEGFWSKKISQEELLSQARQLRQDHWNLQSSQGLTQVPVGDFTFYDHVLDHAILFGIVPERYNAADAGLERYFALARGLQVPSRNIDLPSLEMVKWFDTNYHYMVPELAINQEFALDSSKIIGELEEALALGLNARPVVIGPVTLLKLSKTVSSASTLSFLPKLLPKYVELVQQLVNKGVKTIQLDEPILALDIDEETKEAFKTAYTTLSQVSGAEYLLATYFGGLGNNLSLVAELPIQALHIDLVRDPKQLPKVLSTIPESVNLSLGVVDGRNIWKTDLNNAFSLLQEAAKARPVENLTVSASCSLLHSPHSLEAETALDAELKSWLAFATEKVVEISTLASALKNGVDSVKAKFEENAAALQTRRSSTRVSNPEVKARVQALTAADYARQAEFPVRQAEQREKFNLPLFPTTTIGSFPQTSEVRRNRARFRKGEITKAEYEQYLETATRECIEWQDKAGLDVLVHGEFERTDMVEFFGEHLSGFTFTRNGWVQSYGSRCVKPPVIYGDVNRTRAMTTETAKFSQTCTSKPVKGMLTGPVTILQWSFVRDDQPRSETCQQIALAIRDEVVDLESSGTTIIQVDEPAIREGLPLRHENWDDYLQWSVDAFRLATAGVKNSTQIHTHMCYSDFNAIFQSIKRLDADVITIENAKSDLKLLHAFEKHGYKAEIGPGLYDIHSPRVPSTQEMKDRVQKMLAYLAPSLLWINPDCGLKTRGWDEVKAALNNLVDVARQLRKEH</sequence>
<evidence type="ECO:0000256" key="12">
    <source>
        <dbReference type="PIRSR" id="PIRSR000382-2"/>
    </source>
</evidence>
<feature type="binding site" evidence="11">
    <location>
        <position position="18"/>
    </location>
    <ligand>
        <name>5-methyltetrahydropteroyltri-L-glutamate</name>
        <dbReference type="ChEBI" id="CHEBI:58207"/>
    </ligand>
</feature>
<evidence type="ECO:0000256" key="7">
    <source>
        <dbReference type="ARBA" id="ARBA00022679"/>
    </source>
</evidence>
<dbReference type="HAMAP" id="MF_00172">
    <property type="entry name" value="Meth_synth"/>
    <property type="match status" value="1"/>
</dbReference>
<keyword evidence="5 16" id="KW-0489">Methyltransferase</keyword>
<evidence type="ECO:0000256" key="10">
    <source>
        <dbReference type="ARBA" id="ARBA00023167"/>
    </source>
</evidence>
<keyword evidence="10" id="KW-0486">Methionine biosynthesis</keyword>
<proteinExistence type="inferred from homology"/>
<organism evidence="16 17">
    <name type="scientific">Mycoemilia scoparia</name>
    <dbReference type="NCBI Taxonomy" id="417184"/>
    <lineage>
        <taxon>Eukaryota</taxon>
        <taxon>Fungi</taxon>
        <taxon>Fungi incertae sedis</taxon>
        <taxon>Zoopagomycota</taxon>
        <taxon>Kickxellomycotina</taxon>
        <taxon>Kickxellomycetes</taxon>
        <taxon>Kickxellales</taxon>
        <taxon>Kickxellaceae</taxon>
        <taxon>Mycoemilia</taxon>
    </lineage>
</organism>
<dbReference type="PANTHER" id="PTHR30519">
    <property type="entry name" value="5-METHYLTETRAHYDROPTEROYLTRIGLUTAMATE--HOMOCYSTEINE METHYLTRANSFERASE"/>
    <property type="match status" value="1"/>
</dbReference>
<evidence type="ECO:0000256" key="11">
    <source>
        <dbReference type="PIRSR" id="PIRSR000382-1"/>
    </source>
</evidence>
<feature type="binding site" evidence="11">
    <location>
        <begin position="436"/>
        <end position="438"/>
    </location>
    <ligand>
        <name>L-methionine</name>
        <dbReference type="ChEBI" id="CHEBI:57844"/>
    </ligand>
</feature>
<evidence type="ECO:0000256" key="9">
    <source>
        <dbReference type="ARBA" id="ARBA00022833"/>
    </source>
</evidence>
<feature type="binding site" evidence="12">
    <location>
        <position position="670"/>
    </location>
    <ligand>
        <name>Zn(2+)</name>
        <dbReference type="ChEBI" id="CHEBI:29105"/>
        <label>1</label>
        <note>catalytic</note>
    </ligand>
</feature>
<evidence type="ECO:0000313" key="17">
    <source>
        <dbReference type="Proteomes" id="UP001150538"/>
    </source>
</evidence>
<dbReference type="EMBL" id="JANBPU010000002">
    <property type="protein sequence ID" value="KAJ1921987.1"/>
    <property type="molecule type" value="Genomic_DNA"/>
</dbReference>
<keyword evidence="9 12" id="KW-0862">Zinc</keyword>
<dbReference type="InterPro" id="IPR038071">
    <property type="entry name" value="UROD/MetE-like_sf"/>
</dbReference>
<dbReference type="GO" id="GO:0009086">
    <property type="term" value="P:methionine biosynthetic process"/>
    <property type="evidence" value="ECO:0007669"/>
    <property type="project" value="UniProtKB-KW"/>
</dbReference>
<name>A0A9W8A3C2_9FUNG</name>
<feature type="binding site" evidence="12">
    <location>
        <position position="731"/>
    </location>
    <ligand>
        <name>Zn(2+)</name>
        <dbReference type="ChEBI" id="CHEBI:29105"/>
        <label>1</label>
        <note>catalytic</note>
    </ligand>
</feature>
<comment type="similarity">
    <text evidence="3">Belongs to the vitamin-B12 independent methionine synthase family.</text>
</comment>
<comment type="cofactor">
    <cofactor evidence="12">
        <name>Zn(2+)</name>
        <dbReference type="ChEBI" id="CHEBI:29105"/>
    </cofactor>
    <text evidence="12">Binds 2 Zn(2+) ions per subunit.</text>
</comment>
<comment type="caution">
    <text evidence="16">The sequence shown here is derived from an EMBL/GenBank/DDBJ whole genome shotgun (WGS) entry which is preliminary data.</text>
</comment>
<feature type="domain" description="Cobalamin-independent methionine synthase MetE N-terminal" evidence="15">
    <location>
        <begin position="3"/>
        <end position="312"/>
    </location>
</feature>
<dbReference type="Pfam" id="PF01717">
    <property type="entry name" value="Meth_synt_2"/>
    <property type="match status" value="1"/>
</dbReference>
<feature type="binding site" evidence="11">
    <location>
        <position position="566"/>
    </location>
    <ligand>
        <name>5-methyltetrahydropteroyltri-L-glutamate</name>
        <dbReference type="ChEBI" id="CHEBI:58207"/>
    </ligand>
</feature>
<keyword evidence="8 12" id="KW-0479">Metal-binding</keyword>
<evidence type="ECO:0000259" key="15">
    <source>
        <dbReference type="Pfam" id="PF08267"/>
    </source>
</evidence>
<evidence type="ECO:0000256" key="5">
    <source>
        <dbReference type="ARBA" id="ARBA00022603"/>
    </source>
</evidence>
<keyword evidence="6" id="KW-0028">Amino-acid biosynthesis</keyword>
<comment type="pathway">
    <text evidence="2">Amino-acid biosynthesis; L-methionine biosynthesis via de novo pathway; L-methionine from L-homocysteine (MetE route): step 1/1.</text>
</comment>
<dbReference type="GO" id="GO:0032259">
    <property type="term" value="P:methylation"/>
    <property type="evidence" value="ECO:0007669"/>
    <property type="project" value="UniProtKB-KW"/>
</dbReference>
<dbReference type="NCBIfam" id="NF003556">
    <property type="entry name" value="PRK05222.1"/>
    <property type="match status" value="1"/>
</dbReference>
<dbReference type="SUPFAM" id="SSF51726">
    <property type="entry name" value="UROD/MetE-like"/>
    <property type="match status" value="2"/>
</dbReference>
<feature type="binding site" evidence="11">
    <location>
        <begin position="436"/>
        <end position="438"/>
    </location>
    <ligand>
        <name>L-homocysteine</name>
        <dbReference type="ChEBI" id="CHEBI:58199"/>
    </ligand>
</feature>
<dbReference type="FunFam" id="3.20.20.210:FF:000002">
    <property type="entry name" value="5-methyltetrahydropteroyltriglutamate--homocysteine methyltransferase"/>
    <property type="match status" value="1"/>
</dbReference>
<feature type="binding site" evidence="12">
    <location>
        <position position="646"/>
    </location>
    <ligand>
        <name>Zn(2+)</name>
        <dbReference type="ChEBI" id="CHEBI:29105"/>
        <label>1</label>
        <note>catalytic</note>
    </ligand>
</feature>
<evidence type="ECO:0000256" key="13">
    <source>
        <dbReference type="PIRSR" id="PIRSR000382-3"/>
    </source>
</evidence>
<dbReference type="PIRSF" id="PIRSF000382">
    <property type="entry name" value="MeTrfase_B12_ind"/>
    <property type="match status" value="1"/>
</dbReference>
<dbReference type="OrthoDB" id="1053771at2759"/>
<feature type="binding site" evidence="11">
    <location>
        <position position="604"/>
    </location>
    <ligand>
        <name>L-homocysteine</name>
        <dbReference type="ChEBI" id="CHEBI:58199"/>
    </ligand>
</feature>
<dbReference type="AlphaFoldDB" id="A0A9W8A3C2"/>
<dbReference type="EC" id="2.1.1.14" evidence="4"/>
<accession>A0A9W8A3C2</accession>
<comment type="function">
    <text evidence="1">Catalyzes the transfer of a methyl group from 5-methyltetrahydrofolate to homocysteine resulting in methionine formation.</text>
</comment>
<protein>
    <recommendedName>
        <fullName evidence="4">5-methyltetrahydropteroyltriglutamate--homocysteine S-methyltransferase</fullName>
        <ecNumber evidence="4">2.1.1.14</ecNumber>
    </recommendedName>
</protein>
<reference evidence="16" key="1">
    <citation type="submission" date="2022-07" db="EMBL/GenBank/DDBJ databases">
        <title>Phylogenomic reconstructions and comparative analyses of Kickxellomycotina fungi.</title>
        <authorList>
            <person name="Reynolds N.K."/>
            <person name="Stajich J.E."/>
            <person name="Barry K."/>
            <person name="Grigoriev I.V."/>
            <person name="Crous P."/>
            <person name="Smith M.E."/>
        </authorList>
    </citation>
    <scope>NUCLEOTIDE SEQUENCE</scope>
    <source>
        <strain evidence="16">NBRC 100468</strain>
    </source>
</reference>
<evidence type="ECO:0000313" key="16">
    <source>
        <dbReference type="EMBL" id="KAJ1921987.1"/>
    </source>
</evidence>
<evidence type="ECO:0000256" key="4">
    <source>
        <dbReference type="ARBA" id="ARBA00012034"/>
    </source>
</evidence>
<dbReference type="Gene3D" id="3.20.20.210">
    <property type="match status" value="2"/>
</dbReference>
<evidence type="ECO:0000256" key="6">
    <source>
        <dbReference type="ARBA" id="ARBA00022605"/>
    </source>
</evidence>
<dbReference type="NCBIfam" id="TIGR01371">
    <property type="entry name" value="met_syn_B12ind"/>
    <property type="match status" value="1"/>
</dbReference>
<feature type="binding site" evidence="11">
    <location>
        <position position="120"/>
    </location>
    <ligand>
        <name>5-methyltetrahydropteroyltri-L-glutamate</name>
        <dbReference type="ChEBI" id="CHEBI:58207"/>
    </ligand>
</feature>
<evidence type="ECO:0000256" key="3">
    <source>
        <dbReference type="ARBA" id="ARBA00009553"/>
    </source>
</evidence>
<feature type="binding site" evidence="12">
    <location>
        <position position="648"/>
    </location>
    <ligand>
        <name>Zn(2+)</name>
        <dbReference type="ChEBI" id="CHEBI:29105"/>
        <label>1</label>
        <note>catalytic</note>
    </ligand>
</feature>